<evidence type="ECO:0000256" key="1">
    <source>
        <dbReference type="SAM" id="Phobius"/>
    </source>
</evidence>
<keyword evidence="1" id="KW-1133">Transmembrane helix</keyword>
<dbReference type="Proteomes" id="UP000325315">
    <property type="component" value="Unassembled WGS sequence"/>
</dbReference>
<organism evidence="2 3">
    <name type="scientific">Gossypium australe</name>
    <dbReference type="NCBI Taxonomy" id="47621"/>
    <lineage>
        <taxon>Eukaryota</taxon>
        <taxon>Viridiplantae</taxon>
        <taxon>Streptophyta</taxon>
        <taxon>Embryophyta</taxon>
        <taxon>Tracheophyta</taxon>
        <taxon>Spermatophyta</taxon>
        <taxon>Magnoliopsida</taxon>
        <taxon>eudicotyledons</taxon>
        <taxon>Gunneridae</taxon>
        <taxon>Pentapetalae</taxon>
        <taxon>rosids</taxon>
        <taxon>malvids</taxon>
        <taxon>Malvales</taxon>
        <taxon>Malvaceae</taxon>
        <taxon>Malvoideae</taxon>
        <taxon>Gossypium</taxon>
    </lineage>
</organism>
<name>A0A5B6VUW1_9ROSI</name>
<proteinExistence type="predicted"/>
<feature type="transmembrane region" description="Helical" evidence="1">
    <location>
        <begin position="535"/>
        <end position="552"/>
    </location>
</feature>
<dbReference type="AlphaFoldDB" id="A0A5B6VUW1"/>
<comment type="caution">
    <text evidence="2">The sequence shown here is derived from an EMBL/GenBank/DDBJ whole genome shotgun (WGS) entry which is preliminary data.</text>
</comment>
<gene>
    <name evidence="2" type="ORF">EPI10_023664</name>
</gene>
<reference evidence="3" key="1">
    <citation type="journal article" date="2019" name="Plant Biotechnol. J.">
        <title>Genome sequencing of the Australian wild diploid species Gossypium australe highlights disease resistance and delayed gland morphogenesis.</title>
        <authorList>
            <person name="Cai Y."/>
            <person name="Cai X."/>
            <person name="Wang Q."/>
            <person name="Wang P."/>
            <person name="Zhang Y."/>
            <person name="Cai C."/>
            <person name="Xu Y."/>
            <person name="Wang K."/>
            <person name="Zhou Z."/>
            <person name="Wang C."/>
            <person name="Geng S."/>
            <person name="Li B."/>
            <person name="Dong Q."/>
            <person name="Hou Y."/>
            <person name="Wang H."/>
            <person name="Ai P."/>
            <person name="Liu Z."/>
            <person name="Yi F."/>
            <person name="Sun M."/>
            <person name="An G."/>
            <person name="Cheng J."/>
            <person name="Zhang Y."/>
            <person name="Shi Q."/>
            <person name="Xie Y."/>
            <person name="Shi X."/>
            <person name="Chang Y."/>
            <person name="Huang F."/>
            <person name="Chen Y."/>
            <person name="Hong S."/>
            <person name="Mi L."/>
            <person name="Sun Q."/>
            <person name="Zhang L."/>
            <person name="Zhou B."/>
            <person name="Peng R."/>
            <person name="Zhang X."/>
            <person name="Liu F."/>
        </authorList>
    </citation>
    <scope>NUCLEOTIDE SEQUENCE [LARGE SCALE GENOMIC DNA]</scope>
    <source>
        <strain evidence="3">cv. PA1801</strain>
    </source>
</reference>
<dbReference type="PANTHER" id="PTHR31860">
    <property type="entry name" value="HEAT-INDUCIBLE TRANSCRIPTION REPRESSOR (DUF639)-RELATED"/>
    <property type="match status" value="1"/>
</dbReference>
<keyword evidence="3" id="KW-1185">Reference proteome</keyword>
<dbReference type="Pfam" id="PF04842">
    <property type="entry name" value="DUF639"/>
    <property type="match status" value="1"/>
</dbReference>
<keyword evidence="1" id="KW-0812">Transmembrane</keyword>
<dbReference type="InterPro" id="IPR006927">
    <property type="entry name" value="DUF639"/>
</dbReference>
<dbReference type="PANTHER" id="PTHR31860:SF5">
    <property type="entry name" value="ARGH (DUF639)"/>
    <property type="match status" value="1"/>
</dbReference>
<dbReference type="EMBL" id="SMMG02000005">
    <property type="protein sequence ID" value="KAA3473269.1"/>
    <property type="molecule type" value="Genomic_DNA"/>
</dbReference>
<feature type="transmembrane region" description="Helical" evidence="1">
    <location>
        <begin position="621"/>
        <end position="646"/>
    </location>
</feature>
<evidence type="ECO:0000313" key="2">
    <source>
        <dbReference type="EMBL" id="KAA3473269.1"/>
    </source>
</evidence>
<sequence length="694" mass="78356">MMERKHLSSIANHVLQRSAEELGSSVDHLVKEFEAKWTPEVGDYSKKLVEFCSSKALIKFCQNIKEKISDGSYSRFTYDMMLAWDNPRAVDEESSTEESLGKEKEDKKIQVIEPTDQDDISLFYSDQMPLLVNHEPSVEEDAFMWLSSLVPLAADIVNRRFTFETLTAPTGKRLFYPAYDRFLKEIDNCMRHLQKQAKPKGIELADDEFILHVEGTATSQRVVRHIGGSSWPVIADLELLTVEGTFLGRLTLTNYALYFEASGVINYENALKIDLSRKIDHSVKPVATGPWGAPLFDKAIIYESPDLQEGVLLEFPEITSSTRRDHWLALIKEILLMHNFLSDFKVECPIQAWEMHARTILSIIRLHAAREMLRIAPPSPTEFLIFSLYEELPKGDYVLEQLAQSLKRVNSGQPCSASSILRKLNLPEPNVLSLEAKIESEVSETIAVGKDDDNKTSLETAINQARKEGRGVAKARAVMEGLKEEGIGENATILAELLKPLRSVFPWFREILSWERPATTLLVFAAIILTVYKEWIGKALSAGLLLVVANMIRARQERLKDKQKEIVVCTGSDHTPSTRENIVSAQYGFLTVREIIKEANVTILKLHSVLVSRAHKHANTVMLVMIGLAITFAVIPFKYLIIAVVFHSMITTSPLAKHMVNNQGGDRDRRLKEWWESIPPTPIRVINEAPVSPK</sequence>
<evidence type="ECO:0000313" key="3">
    <source>
        <dbReference type="Proteomes" id="UP000325315"/>
    </source>
</evidence>
<keyword evidence="1" id="KW-0472">Membrane</keyword>
<dbReference type="OrthoDB" id="1903413at2759"/>
<accession>A0A5B6VUW1</accession>
<protein>
    <submittedName>
        <fullName evidence="2">ArgH</fullName>
    </submittedName>
</protein>